<dbReference type="Gene3D" id="1.25.40.10">
    <property type="entry name" value="Tetratricopeptide repeat domain"/>
    <property type="match status" value="1"/>
</dbReference>
<dbReference type="Pfam" id="PF03704">
    <property type="entry name" value="BTAD"/>
    <property type="match status" value="1"/>
</dbReference>
<comment type="caution">
    <text evidence="9">The sequence shown here is derived from an EMBL/GenBank/DDBJ whole genome shotgun (WGS) entry which is preliminary data.</text>
</comment>
<dbReference type="SUPFAM" id="SSF55073">
    <property type="entry name" value="Nucleotide cyclase"/>
    <property type="match status" value="1"/>
</dbReference>
<accession>A0ABP9TDV2</accession>
<dbReference type="SMART" id="SM01043">
    <property type="entry name" value="BTAD"/>
    <property type="match status" value="1"/>
</dbReference>
<protein>
    <recommendedName>
        <fullName evidence="8">OmpR/PhoB-type domain-containing protein</fullName>
    </recommendedName>
</protein>
<dbReference type="InterPro" id="IPR001867">
    <property type="entry name" value="OmpR/PhoB-type_DNA-bd"/>
</dbReference>
<evidence type="ECO:0000256" key="5">
    <source>
        <dbReference type="ARBA" id="ARBA00023163"/>
    </source>
</evidence>
<evidence type="ECO:0000256" key="2">
    <source>
        <dbReference type="ARBA" id="ARBA00023012"/>
    </source>
</evidence>
<organism evidence="9 10">
    <name type="scientific">Streptomyces thinghirensis</name>
    <dbReference type="NCBI Taxonomy" id="551547"/>
    <lineage>
        <taxon>Bacteria</taxon>
        <taxon>Bacillati</taxon>
        <taxon>Actinomycetota</taxon>
        <taxon>Actinomycetes</taxon>
        <taxon>Kitasatosporales</taxon>
        <taxon>Streptomycetaceae</taxon>
        <taxon>Streptomyces</taxon>
    </lineage>
</organism>
<dbReference type="PANTHER" id="PTHR35807:SF1">
    <property type="entry name" value="TRANSCRIPTIONAL REGULATOR REDD"/>
    <property type="match status" value="1"/>
</dbReference>
<dbReference type="EMBL" id="BAABJR010000019">
    <property type="protein sequence ID" value="GAA5214953.1"/>
    <property type="molecule type" value="Genomic_DNA"/>
</dbReference>
<sequence length="925" mass="100622">MLGLLLLNANQVVATSRIIDALWGDDVPATSRKMVQNAASSLRQMIAEHGGPRTSAELLTRSPGYVLRVPRDAVDLHAFQRLNRQGRTQLVTGAWESAADSLRAALALWRGPVLSDLAETGISWPELSSLESARRAAVEDLYEAELCLGRHHDLVSDLESLVEAEPDRERLCGQLMLALYRCGRQREALMVYRRTREVLRTEFGLEPGRDLRDLEHKILNHHPSLELARPAPTAPGPEVEPEPKPATVGRHATAPVDAGTSAPAAGSPIRTTAEPHRTERKWISVLMVRARLTAADDDPEQVEQALEAMTTAVTEEGERFGGVLQGRMGAQWWLLFGAPHTRENDPERATRAALALQERFRPDPASADDADRPPSMSLQVAVATGEVMVTYGTSGGTRPVDVIGGVLDTCQRLLDQVPAGGMKVCDHTSRLTRDAFEYAGTEVPLAARPSTLNPELPDLFPPGSFVGREAELQTLQGLLRSIRSQNQPHLVTLLGEPGIGKSRLSHELARYDARAADPARWLVGRVSPFGSETPLGALSDMLRGFLGITDAHPVAVTERLLGDAVERLTASERERAVMLHRLRPLLGLTAGPVPAGCGQDPVTECFAVWCKFLEEIAAQQPLVAVLEDLHLADDLLLDFVGYLTDHVGGVPILVIATARPELMRTRPHWGGGKRNATTITLAPLSRAESGLLLSELTEHYRQRERLPAPPPGACSVDPDGFGAALIRQIGGNPLFAGEFVRMYHDCRLRGEPGVPAGPEHGRPPLPQSVYTVIAARLDRLAPEEKEVLHNAAVFGNKVWVEAVAALLENTSLDVATTLGRLERLELLRRVRDGSAPGREAYLFRHELVREVAYSQLPRAVRAAKHLRAAAWLESLPSHRADLLALHRERAADASATGPGDKAGLPTLHVQRKQRSGRASPLALPA</sequence>
<proteinExistence type="inferred from homology"/>
<dbReference type="SUPFAM" id="SSF46894">
    <property type="entry name" value="C-terminal effector domain of the bipartite response regulators"/>
    <property type="match status" value="1"/>
</dbReference>
<keyword evidence="3" id="KW-0805">Transcription regulation</keyword>
<evidence type="ECO:0000313" key="9">
    <source>
        <dbReference type="EMBL" id="GAA5214953.1"/>
    </source>
</evidence>
<keyword evidence="5" id="KW-0804">Transcription</keyword>
<keyword evidence="10" id="KW-1185">Reference proteome</keyword>
<dbReference type="InterPro" id="IPR027417">
    <property type="entry name" value="P-loop_NTPase"/>
</dbReference>
<comment type="similarity">
    <text evidence="1">Belongs to the AfsR/DnrI/RedD regulatory family.</text>
</comment>
<gene>
    <name evidence="9" type="ORF">GCM10023323_62080</name>
</gene>
<dbReference type="PANTHER" id="PTHR35807">
    <property type="entry name" value="TRANSCRIPTIONAL REGULATOR REDD-RELATED"/>
    <property type="match status" value="1"/>
</dbReference>
<feature type="region of interest" description="Disordered" evidence="7">
    <location>
        <begin position="227"/>
        <end position="276"/>
    </location>
</feature>
<evidence type="ECO:0000313" key="10">
    <source>
        <dbReference type="Proteomes" id="UP001499878"/>
    </source>
</evidence>
<evidence type="ECO:0000256" key="6">
    <source>
        <dbReference type="PROSITE-ProRule" id="PRU01091"/>
    </source>
</evidence>
<dbReference type="CDD" id="cd15831">
    <property type="entry name" value="BTAD"/>
    <property type="match status" value="1"/>
</dbReference>
<keyword evidence="2" id="KW-0902">Two-component regulatory system</keyword>
<name>A0ABP9TDV2_9ACTN</name>
<keyword evidence="4 6" id="KW-0238">DNA-binding</keyword>
<dbReference type="InterPro" id="IPR041664">
    <property type="entry name" value="AAA_16"/>
</dbReference>
<reference evidence="10" key="1">
    <citation type="journal article" date="2019" name="Int. J. Syst. Evol. Microbiol.">
        <title>The Global Catalogue of Microorganisms (GCM) 10K type strain sequencing project: providing services to taxonomists for standard genome sequencing and annotation.</title>
        <authorList>
            <consortium name="The Broad Institute Genomics Platform"/>
            <consortium name="The Broad Institute Genome Sequencing Center for Infectious Disease"/>
            <person name="Wu L."/>
            <person name="Ma J."/>
        </authorList>
    </citation>
    <scope>NUCLEOTIDE SEQUENCE [LARGE SCALE GENOMIC DNA]</scope>
    <source>
        <strain evidence="10">JCM 18306</strain>
    </source>
</reference>
<dbReference type="SUPFAM" id="SSF52540">
    <property type="entry name" value="P-loop containing nucleoside triphosphate hydrolases"/>
    <property type="match status" value="1"/>
</dbReference>
<dbReference type="Pfam" id="PF13191">
    <property type="entry name" value="AAA_16"/>
    <property type="match status" value="1"/>
</dbReference>
<dbReference type="PROSITE" id="PS51755">
    <property type="entry name" value="OMPR_PHOB"/>
    <property type="match status" value="1"/>
</dbReference>
<feature type="DNA-binding region" description="OmpR/PhoB-type" evidence="6">
    <location>
        <begin position="1"/>
        <end position="69"/>
    </location>
</feature>
<dbReference type="Gene3D" id="1.10.10.10">
    <property type="entry name" value="Winged helix-like DNA-binding domain superfamily/Winged helix DNA-binding domain"/>
    <property type="match status" value="1"/>
</dbReference>
<evidence type="ECO:0000256" key="7">
    <source>
        <dbReference type="SAM" id="MobiDB-lite"/>
    </source>
</evidence>
<dbReference type="InterPro" id="IPR029787">
    <property type="entry name" value="Nucleotide_cyclase"/>
</dbReference>
<feature type="region of interest" description="Disordered" evidence="7">
    <location>
        <begin position="891"/>
        <end position="925"/>
    </location>
</feature>
<evidence type="ECO:0000256" key="1">
    <source>
        <dbReference type="ARBA" id="ARBA00005820"/>
    </source>
</evidence>
<dbReference type="Proteomes" id="UP001499878">
    <property type="component" value="Unassembled WGS sequence"/>
</dbReference>
<dbReference type="InterPro" id="IPR036388">
    <property type="entry name" value="WH-like_DNA-bd_sf"/>
</dbReference>
<dbReference type="InterPro" id="IPR005158">
    <property type="entry name" value="BTAD"/>
</dbReference>
<evidence type="ECO:0000256" key="4">
    <source>
        <dbReference type="ARBA" id="ARBA00023125"/>
    </source>
</evidence>
<evidence type="ECO:0000259" key="8">
    <source>
        <dbReference type="PROSITE" id="PS51755"/>
    </source>
</evidence>
<dbReference type="InterPro" id="IPR011990">
    <property type="entry name" value="TPR-like_helical_dom_sf"/>
</dbReference>
<dbReference type="Gene3D" id="3.40.50.300">
    <property type="entry name" value="P-loop containing nucleotide triphosphate hydrolases"/>
    <property type="match status" value="1"/>
</dbReference>
<evidence type="ECO:0000256" key="3">
    <source>
        <dbReference type="ARBA" id="ARBA00023015"/>
    </source>
</evidence>
<dbReference type="Gene3D" id="3.30.70.1230">
    <property type="entry name" value="Nucleotide cyclase"/>
    <property type="match status" value="1"/>
</dbReference>
<dbReference type="SUPFAM" id="SSF48452">
    <property type="entry name" value="TPR-like"/>
    <property type="match status" value="1"/>
</dbReference>
<dbReference type="InterPro" id="IPR016032">
    <property type="entry name" value="Sig_transdc_resp-reg_C-effctor"/>
</dbReference>
<dbReference type="RefSeq" id="WP_345636210.1">
    <property type="nucleotide sequence ID" value="NZ_BAABJR010000019.1"/>
</dbReference>
<dbReference type="InterPro" id="IPR051677">
    <property type="entry name" value="AfsR-DnrI-RedD_regulator"/>
</dbReference>
<feature type="domain" description="OmpR/PhoB-type" evidence="8">
    <location>
        <begin position="1"/>
        <end position="69"/>
    </location>
</feature>